<feature type="domain" description="TonB-dependent receptor-like beta-barrel" evidence="11">
    <location>
        <begin position="405"/>
        <end position="801"/>
    </location>
</feature>
<dbReference type="InterPro" id="IPR000531">
    <property type="entry name" value="Beta-barrel_TonB"/>
</dbReference>
<comment type="similarity">
    <text evidence="8 9">Belongs to the TonB-dependent receptor family.</text>
</comment>
<proteinExistence type="inferred from homology"/>
<gene>
    <name evidence="13" type="ORF">GO816_11300</name>
</gene>
<dbReference type="InterPro" id="IPR012910">
    <property type="entry name" value="Plug_dom"/>
</dbReference>
<dbReference type="Gene3D" id="2.40.170.20">
    <property type="entry name" value="TonB-dependent receptor, beta-barrel domain"/>
    <property type="match status" value="1"/>
</dbReference>
<dbReference type="Gene3D" id="2.170.130.10">
    <property type="entry name" value="TonB-dependent receptor, plug domain"/>
    <property type="match status" value="1"/>
</dbReference>
<dbReference type="Gene3D" id="2.60.40.1120">
    <property type="entry name" value="Carboxypeptidase-like, regulatory domain"/>
    <property type="match status" value="1"/>
</dbReference>
<keyword evidence="5 9" id="KW-0798">TonB box</keyword>
<evidence type="ECO:0000256" key="10">
    <source>
        <dbReference type="SAM" id="SignalP"/>
    </source>
</evidence>
<keyword evidence="2 8" id="KW-0813">Transport</keyword>
<organism evidence="13 14">
    <name type="scientific">Mucilaginibacter aquatilis</name>
    <dbReference type="NCBI Taxonomy" id="1517760"/>
    <lineage>
        <taxon>Bacteria</taxon>
        <taxon>Pseudomonadati</taxon>
        <taxon>Bacteroidota</taxon>
        <taxon>Sphingobacteriia</taxon>
        <taxon>Sphingobacteriales</taxon>
        <taxon>Sphingobacteriaceae</taxon>
        <taxon>Mucilaginibacter</taxon>
    </lineage>
</organism>
<keyword evidence="3 8" id="KW-1134">Transmembrane beta strand</keyword>
<dbReference type="OrthoDB" id="9768177at2"/>
<evidence type="ECO:0000313" key="14">
    <source>
        <dbReference type="Proteomes" id="UP000434850"/>
    </source>
</evidence>
<evidence type="ECO:0000259" key="11">
    <source>
        <dbReference type="Pfam" id="PF00593"/>
    </source>
</evidence>
<dbReference type="SUPFAM" id="SSF49452">
    <property type="entry name" value="Starch-binding domain-like"/>
    <property type="match status" value="1"/>
</dbReference>
<dbReference type="NCBIfam" id="TIGR04057">
    <property type="entry name" value="SusC_RagA_signa"/>
    <property type="match status" value="1"/>
</dbReference>
<dbReference type="FunFam" id="2.170.130.10:FF:000008">
    <property type="entry name" value="SusC/RagA family TonB-linked outer membrane protein"/>
    <property type="match status" value="1"/>
</dbReference>
<keyword evidence="6 8" id="KW-0472">Membrane</keyword>
<comment type="subcellular location">
    <subcellularLocation>
        <location evidence="1 8">Cell outer membrane</location>
        <topology evidence="1 8">Multi-pass membrane protein</topology>
    </subcellularLocation>
</comment>
<dbReference type="InterPro" id="IPR039426">
    <property type="entry name" value="TonB-dep_rcpt-like"/>
</dbReference>
<evidence type="ECO:0000256" key="7">
    <source>
        <dbReference type="ARBA" id="ARBA00023237"/>
    </source>
</evidence>
<evidence type="ECO:0000256" key="1">
    <source>
        <dbReference type="ARBA" id="ARBA00004571"/>
    </source>
</evidence>
<accession>A0A6I4I9I8</accession>
<feature type="domain" description="TonB-dependent receptor plug" evidence="12">
    <location>
        <begin position="124"/>
        <end position="238"/>
    </location>
</feature>
<comment type="caution">
    <text evidence="13">The sequence shown here is derived from an EMBL/GenBank/DDBJ whole genome shotgun (WGS) entry which is preliminary data.</text>
</comment>
<dbReference type="InterPro" id="IPR036942">
    <property type="entry name" value="Beta-barrel_TonB_sf"/>
</dbReference>
<dbReference type="InterPro" id="IPR037066">
    <property type="entry name" value="Plug_dom_sf"/>
</dbReference>
<protein>
    <submittedName>
        <fullName evidence="13">SusC/RagA family TonB-linked outer membrane protein</fullName>
    </submittedName>
</protein>
<evidence type="ECO:0000256" key="3">
    <source>
        <dbReference type="ARBA" id="ARBA00022452"/>
    </source>
</evidence>
<dbReference type="AlphaFoldDB" id="A0A6I4I9I8"/>
<dbReference type="PROSITE" id="PS52016">
    <property type="entry name" value="TONB_DEPENDENT_REC_3"/>
    <property type="match status" value="1"/>
</dbReference>
<dbReference type="Proteomes" id="UP000434850">
    <property type="component" value="Unassembled WGS sequence"/>
</dbReference>
<dbReference type="InterPro" id="IPR013784">
    <property type="entry name" value="Carb-bd-like_fold"/>
</dbReference>
<feature type="signal peptide" evidence="10">
    <location>
        <begin position="1"/>
        <end position="24"/>
    </location>
</feature>
<keyword evidence="7 8" id="KW-0998">Cell outer membrane</keyword>
<keyword evidence="10" id="KW-0732">Signal</keyword>
<evidence type="ECO:0000256" key="6">
    <source>
        <dbReference type="ARBA" id="ARBA00023136"/>
    </source>
</evidence>
<evidence type="ECO:0000256" key="5">
    <source>
        <dbReference type="ARBA" id="ARBA00023077"/>
    </source>
</evidence>
<evidence type="ECO:0000256" key="2">
    <source>
        <dbReference type="ARBA" id="ARBA00022448"/>
    </source>
</evidence>
<dbReference type="RefSeq" id="WP_157542041.1">
    <property type="nucleotide sequence ID" value="NZ_WQLA01000004.1"/>
</dbReference>
<evidence type="ECO:0000256" key="4">
    <source>
        <dbReference type="ARBA" id="ARBA00022692"/>
    </source>
</evidence>
<dbReference type="Pfam" id="PF00593">
    <property type="entry name" value="TonB_dep_Rec_b-barrel"/>
    <property type="match status" value="1"/>
</dbReference>
<dbReference type="GO" id="GO:0009279">
    <property type="term" value="C:cell outer membrane"/>
    <property type="evidence" value="ECO:0007669"/>
    <property type="project" value="UniProtKB-SubCell"/>
</dbReference>
<evidence type="ECO:0000256" key="9">
    <source>
        <dbReference type="RuleBase" id="RU003357"/>
    </source>
</evidence>
<name>A0A6I4I9I8_9SPHI</name>
<keyword evidence="14" id="KW-1185">Reference proteome</keyword>
<evidence type="ECO:0000259" key="12">
    <source>
        <dbReference type="Pfam" id="PF07715"/>
    </source>
</evidence>
<dbReference type="NCBIfam" id="TIGR04056">
    <property type="entry name" value="OMP_RagA_SusC"/>
    <property type="match status" value="1"/>
</dbReference>
<dbReference type="Pfam" id="PF07715">
    <property type="entry name" value="Plug"/>
    <property type="match status" value="1"/>
</dbReference>
<feature type="chain" id="PRO_5026280530" evidence="10">
    <location>
        <begin position="25"/>
        <end position="1003"/>
    </location>
</feature>
<evidence type="ECO:0000313" key="13">
    <source>
        <dbReference type="EMBL" id="MVN91712.1"/>
    </source>
</evidence>
<dbReference type="EMBL" id="WQLA01000004">
    <property type="protein sequence ID" value="MVN91712.1"/>
    <property type="molecule type" value="Genomic_DNA"/>
</dbReference>
<dbReference type="GO" id="GO:0030246">
    <property type="term" value="F:carbohydrate binding"/>
    <property type="evidence" value="ECO:0007669"/>
    <property type="project" value="InterPro"/>
</dbReference>
<dbReference type="PROSITE" id="PS00018">
    <property type="entry name" value="EF_HAND_1"/>
    <property type="match status" value="1"/>
</dbReference>
<sequence>MRKNYLKNYAMLCLLLFISSFAFAQTGGITGKVIDEKGEALPGVSVVITGTTQGTVTGPDGVYRISNLKTGSYTVAAQFIGYEKISKAVTVSATAMATANFQLAPDNKALGEVVVIGYGTQNRKEVTGAISTVSSKDFQKGTTTTPAELIQGKIAGVSVSTNSGQPGAGATIRIRQGASLNASNDPLIVIDGVPVSNNAISGASNPLALINPDDIETFTVLKDASSTAIYGSRASNGVILITTKKGTAGTPQFTFSTKNAIASMRNKIDVLSADEVRNYIRNYDAANGTNRSSFLGNANTDWQNEIYQKAFTSDNNFSVSGTTHKLPYRVSVGYLDANGLLKTDRLQRTTAAIRLSPKFFNDALKLDFNVNGTYAKSRFGNQDAIGASIAFDPTQPVYKTGSPFNGYNEWYNTTADGTVVLNPNAPRNPVALLNDKSDIYNAYRSFGNFTADYRFPFLTGLRANLNLGYDLSKSGGSVFVPATAAQAYANAGSSYQSHQKNYNTTGEFYLNYVTDLKSIKSNINATAGYGYYDFRTVNRNYPRYNAAGGLLAGSTPVFAFDVPQYTLESYYGRLIYTFDTKYIFAGSIRTDGVSRFSPTERWGVFPSAAFTWRISDEDFLKTSKTVSDLKLRVSYGITGQQDLGNDYLYRYLPTYFVSNNDSKYQFGNQFYNMYTPSFYDSNLRWETTATTNVGFDFGFLNQRISGSVDAYYKNTKDLLSYIFLPAGTNFTNGLVTNVGNMVNRGIELNLNFVPVKTQDINWTVNYNIAYNHNKITNLSATGVNDSSVGNAVGGITGGTGTNVQIQSVGYSPNAFYVYQQVYDQKTGKPLQGVFVDQNKDGVINNSDLYHYKSPFPKYIMGFSTNFNYKKWSASTVLRANIGNYMYNNVASNLGTQNTIISTAGNLNNNASRDLLNTGFTNSTYLSDYYVQNASFLRMDNVGLNYNFGNIFKGRGLKLNVGANVQNVFVLTKYKGLDPEISGGIDNKFYPRPRTYTLSLNLGF</sequence>
<dbReference type="Pfam" id="PF13715">
    <property type="entry name" value="CarbopepD_reg_2"/>
    <property type="match status" value="1"/>
</dbReference>
<dbReference type="InterPro" id="IPR023996">
    <property type="entry name" value="TonB-dep_OMP_SusC/RagA"/>
</dbReference>
<dbReference type="InterPro" id="IPR023997">
    <property type="entry name" value="TonB-dep_OMP_SusC/RagA_CS"/>
</dbReference>
<dbReference type="SUPFAM" id="SSF56935">
    <property type="entry name" value="Porins"/>
    <property type="match status" value="1"/>
</dbReference>
<dbReference type="InterPro" id="IPR018247">
    <property type="entry name" value="EF_Hand_1_Ca_BS"/>
</dbReference>
<keyword evidence="4 8" id="KW-0812">Transmembrane</keyword>
<evidence type="ECO:0000256" key="8">
    <source>
        <dbReference type="PROSITE-ProRule" id="PRU01360"/>
    </source>
</evidence>
<reference evidence="13 14" key="1">
    <citation type="submission" date="2019-12" db="EMBL/GenBank/DDBJ databases">
        <title>Mucilaginibacter sp. HME9299 genome sequencing and assembly.</title>
        <authorList>
            <person name="Kang H."/>
            <person name="Kim H."/>
            <person name="Joh K."/>
        </authorList>
    </citation>
    <scope>NUCLEOTIDE SEQUENCE [LARGE SCALE GENOMIC DNA]</scope>
    <source>
        <strain evidence="13 14">HME9299</strain>
    </source>
</reference>